<accession>A0ACD5YJL8</accession>
<name>A0ACD5YJL8_AVESA</name>
<keyword evidence="2" id="KW-1185">Reference proteome</keyword>
<organism evidence="1 2">
    <name type="scientific">Avena sativa</name>
    <name type="common">Oat</name>
    <dbReference type="NCBI Taxonomy" id="4498"/>
    <lineage>
        <taxon>Eukaryota</taxon>
        <taxon>Viridiplantae</taxon>
        <taxon>Streptophyta</taxon>
        <taxon>Embryophyta</taxon>
        <taxon>Tracheophyta</taxon>
        <taxon>Spermatophyta</taxon>
        <taxon>Magnoliopsida</taxon>
        <taxon>Liliopsida</taxon>
        <taxon>Poales</taxon>
        <taxon>Poaceae</taxon>
        <taxon>BOP clade</taxon>
        <taxon>Pooideae</taxon>
        <taxon>Poodae</taxon>
        <taxon>Poeae</taxon>
        <taxon>Poeae Chloroplast Group 1 (Aveneae type)</taxon>
        <taxon>Aveninae</taxon>
        <taxon>Avena</taxon>
    </lineage>
</organism>
<dbReference type="Proteomes" id="UP001732700">
    <property type="component" value="Chromosome 5D"/>
</dbReference>
<proteinExistence type="predicted"/>
<evidence type="ECO:0000313" key="1">
    <source>
        <dbReference type="EnsemblPlants" id="AVESA.00010b.r2.5DG0989250.1.CDS"/>
    </source>
</evidence>
<evidence type="ECO:0000313" key="2">
    <source>
        <dbReference type="Proteomes" id="UP001732700"/>
    </source>
</evidence>
<protein>
    <submittedName>
        <fullName evidence="1">Uncharacterized protein</fullName>
    </submittedName>
</protein>
<reference evidence="1" key="2">
    <citation type="submission" date="2025-09" db="UniProtKB">
        <authorList>
            <consortium name="EnsemblPlants"/>
        </authorList>
    </citation>
    <scope>IDENTIFICATION</scope>
</reference>
<reference evidence="1" key="1">
    <citation type="submission" date="2021-05" db="EMBL/GenBank/DDBJ databases">
        <authorList>
            <person name="Scholz U."/>
            <person name="Mascher M."/>
            <person name="Fiebig A."/>
        </authorList>
    </citation>
    <scope>NUCLEOTIDE SEQUENCE [LARGE SCALE GENOMIC DNA]</scope>
</reference>
<sequence>MRSPLLESTHTLICHQESVRTACQHRSVCTDRLTRWWLAEECALAVSADRVWKVACSGDGNDALTKACAGFVDAVDVEGDGGPGSITTLTLSEAAAAASGGGVMRSRLVARDGAAPVVSNEVLEGGKVSRQFKSQVVEVKVEPAGDGACVAKMRVEYERIDGGALAPEEQAALATGYLSLFKMVEAYLVANPSE</sequence>
<dbReference type="EnsemblPlants" id="AVESA.00010b.r2.5DG0989250.1">
    <property type="protein sequence ID" value="AVESA.00010b.r2.5DG0989250.1.CDS"/>
    <property type="gene ID" value="AVESA.00010b.r2.5DG0989250"/>
</dbReference>